<dbReference type="Proteomes" id="UP000270094">
    <property type="component" value="Unassembled WGS sequence"/>
</dbReference>
<reference evidence="1 2" key="1">
    <citation type="submission" date="2018-11" db="EMBL/GenBank/DDBJ databases">
        <authorList>
            <consortium name="Pathogen Informatics"/>
        </authorList>
    </citation>
    <scope>NUCLEOTIDE SEQUENCE [LARGE SCALE GENOMIC DNA]</scope>
</reference>
<keyword evidence="2" id="KW-1185">Reference proteome</keyword>
<sequence>MERDTFSADDILAEHQRMAPLGIGTLNSRMYSADVDDGYGDDYLEAYLYIQHNCGVKGSKHKKKIVELGAYPVKKYSQFVKNLGAIQLK</sequence>
<evidence type="ECO:0000313" key="1">
    <source>
        <dbReference type="EMBL" id="VDM73971.1"/>
    </source>
</evidence>
<evidence type="ECO:0000313" key="2">
    <source>
        <dbReference type="Proteomes" id="UP000270094"/>
    </source>
</evidence>
<dbReference type="AlphaFoldDB" id="A0A3P7ILQ0"/>
<accession>A0A3P7ILQ0</accession>
<protein>
    <submittedName>
        <fullName evidence="1">Uncharacterized protein</fullName>
    </submittedName>
</protein>
<proteinExistence type="predicted"/>
<organism evidence="1 2">
    <name type="scientific">Strongylus vulgaris</name>
    <name type="common">Blood worm</name>
    <dbReference type="NCBI Taxonomy" id="40348"/>
    <lineage>
        <taxon>Eukaryota</taxon>
        <taxon>Metazoa</taxon>
        <taxon>Ecdysozoa</taxon>
        <taxon>Nematoda</taxon>
        <taxon>Chromadorea</taxon>
        <taxon>Rhabditida</taxon>
        <taxon>Rhabditina</taxon>
        <taxon>Rhabditomorpha</taxon>
        <taxon>Strongyloidea</taxon>
        <taxon>Strongylidae</taxon>
        <taxon>Strongylus</taxon>
    </lineage>
</organism>
<gene>
    <name evidence="1" type="ORF">SVUK_LOCUS8969</name>
</gene>
<name>A0A3P7ILQ0_STRVU</name>
<dbReference type="EMBL" id="UYYB01033385">
    <property type="protein sequence ID" value="VDM73971.1"/>
    <property type="molecule type" value="Genomic_DNA"/>
</dbReference>